<dbReference type="RefSeq" id="WP_053972941.1">
    <property type="nucleotide sequence ID" value="NZ_FNUE01000002.1"/>
</dbReference>
<evidence type="ECO:0000259" key="1">
    <source>
        <dbReference type="Pfam" id="PF00535"/>
    </source>
</evidence>
<feature type="domain" description="Glycosyltransferase 2-like" evidence="1">
    <location>
        <begin position="8"/>
        <end position="146"/>
    </location>
</feature>
<dbReference type="PANTHER" id="PTHR22916:SF3">
    <property type="entry name" value="UDP-GLCNAC:BETAGAL BETA-1,3-N-ACETYLGLUCOSAMINYLTRANSFERASE-LIKE PROTEIN 1"/>
    <property type="match status" value="1"/>
</dbReference>
<proteinExistence type="predicted"/>
<dbReference type="PANTHER" id="PTHR22916">
    <property type="entry name" value="GLYCOSYLTRANSFERASE"/>
    <property type="match status" value="1"/>
</dbReference>
<dbReference type="EMBL" id="FNUE01000002">
    <property type="protein sequence ID" value="SEE62432.1"/>
    <property type="molecule type" value="Genomic_DNA"/>
</dbReference>
<sequence length="299" mass="34804">MNKTTMVSVIIPSYNRGSTIKLAIQSVLDQTYKNIEVIVIDDGSTDNTEEIILELNSDKVSYYKNAKNIGACGSRNRGINLAKGDYIAFQDSDDEWLPEKLERQLEFLSEEDCDIVSCSMQRIEGKKNEIYPPYVPENNSNSFNQLLFENFTSTQTILGKKKVFENYNFDERMPRFQDWELMLRISLFFNLKHLNKVLVKSYLQVNSISLNAKSAIAGLKLIYNIHKEAIEKNKSIEARFNLKIAEYMLANGENPKKYYKKTYDLSKSSKILLFYLMSKLSLNKLLFYFKKQYFSFKNN</sequence>
<dbReference type="InterPro" id="IPR029044">
    <property type="entry name" value="Nucleotide-diphossugar_trans"/>
</dbReference>
<gene>
    <name evidence="2" type="ORF">SAMN05444353_2792</name>
</gene>
<evidence type="ECO:0000313" key="2">
    <source>
        <dbReference type="EMBL" id="SEE62432.1"/>
    </source>
</evidence>
<comment type="caution">
    <text evidence="2">The sequence shown here is derived from an EMBL/GenBank/DDBJ whole genome shotgun (WGS) entry which is preliminary data.</text>
</comment>
<organism evidence="2 3">
    <name type="scientific">Polaribacter dokdonensis DSW-5</name>
    <dbReference type="NCBI Taxonomy" id="1300348"/>
    <lineage>
        <taxon>Bacteria</taxon>
        <taxon>Pseudomonadati</taxon>
        <taxon>Bacteroidota</taxon>
        <taxon>Flavobacteriia</taxon>
        <taxon>Flavobacteriales</taxon>
        <taxon>Flavobacteriaceae</taxon>
    </lineage>
</organism>
<dbReference type="SUPFAM" id="SSF53448">
    <property type="entry name" value="Nucleotide-diphospho-sugar transferases"/>
    <property type="match status" value="1"/>
</dbReference>
<keyword evidence="3" id="KW-1185">Reference proteome</keyword>
<name>A0A1H5KC76_9FLAO</name>
<accession>A0A1H5KC76</accession>
<dbReference type="InterPro" id="IPR001173">
    <property type="entry name" value="Glyco_trans_2-like"/>
</dbReference>
<reference evidence="2 3" key="1">
    <citation type="submission" date="2016-10" db="EMBL/GenBank/DDBJ databases">
        <authorList>
            <person name="Varghese N."/>
            <person name="Submissions S."/>
        </authorList>
    </citation>
    <scope>NUCLEOTIDE SEQUENCE [LARGE SCALE GENOMIC DNA]</scope>
    <source>
        <strain evidence="2 3">DSW-5</strain>
    </source>
</reference>
<dbReference type="Gene3D" id="3.90.550.10">
    <property type="entry name" value="Spore Coat Polysaccharide Biosynthesis Protein SpsA, Chain A"/>
    <property type="match status" value="1"/>
</dbReference>
<dbReference type="Proteomes" id="UP000183071">
    <property type="component" value="Unassembled WGS sequence"/>
</dbReference>
<evidence type="ECO:0000313" key="3">
    <source>
        <dbReference type="Proteomes" id="UP000183071"/>
    </source>
</evidence>
<protein>
    <submittedName>
        <fullName evidence="2">Glycosyltransferase involved in cell wall bisynthesis</fullName>
    </submittedName>
</protein>
<dbReference type="Pfam" id="PF00535">
    <property type="entry name" value="Glycos_transf_2"/>
    <property type="match status" value="1"/>
</dbReference>